<evidence type="ECO:0000313" key="2">
    <source>
        <dbReference type="Proteomes" id="UP000305948"/>
    </source>
</evidence>
<keyword evidence="2" id="KW-1185">Reference proteome</keyword>
<organism evidence="1 2">
    <name type="scientific">Heliocybe sulcata</name>
    <dbReference type="NCBI Taxonomy" id="5364"/>
    <lineage>
        <taxon>Eukaryota</taxon>
        <taxon>Fungi</taxon>
        <taxon>Dikarya</taxon>
        <taxon>Basidiomycota</taxon>
        <taxon>Agaricomycotina</taxon>
        <taxon>Agaricomycetes</taxon>
        <taxon>Gloeophyllales</taxon>
        <taxon>Gloeophyllaceae</taxon>
        <taxon>Heliocybe</taxon>
    </lineage>
</organism>
<evidence type="ECO:0000313" key="1">
    <source>
        <dbReference type="EMBL" id="TFK46907.1"/>
    </source>
</evidence>
<dbReference type="EMBL" id="ML213526">
    <property type="protein sequence ID" value="TFK46907.1"/>
    <property type="molecule type" value="Genomic_DNA"/>
</dbReference>
<accession>A0A5C3MPU9</accession>
<dbReference type="AlphaFoldDB" id="A0A5C3MPU9"/>
<name>A0A5C3MPU9_9AGAM</name>
<dbReference type="Proteomes" id="UP000305948">
    <property type="component" value="Unassembled WGS sequence"/>
</dbReference>
<sequence length="164" mass="18038">MLPLRIHADPSCCSAIPASDLSALEWLLEPFTSQISNLQSRSLHVLLNIFCPDPTTTPKPVRAYGYAIPDGMFSDIRLKMVTLLPPKPAAWGRRNLNLASASVAICVYAATGLHPPTDGLLRQLQYKARWPFRNGSWLGVRPVGTLLEASSRTLVHIRHTLVSS</sequence>
<gene>
    <name evidence="1" type="ORF">OE88DRAFT_837580</name>
</gene>
<proteinExistence type="predicted"/>
<reference evidence="1 2" key="1">
    <citation type="journal article" date="2019" name="Nat. Ecol. Evol.">
        <title>Megaphylogeny resolves global patterns of mushroom evolution.</title>
        <authorList>
            <person name="Varga T."/>
            <person name="Krizsan K."/>
            <person name="Foldi C."/>
            <person name="Dima B."/>
            <person name="Sanchez-Garcia M."/>
            <person name="Sanchez-Ramirez S."/>
            <person name="Szollosi G.J."/>
            <person name="Szarkandi J.G."/>
            <person name="Papp V."/>
            <person name="Albert L."/>
            <person name="Andreopoulos W."/>
            <person name="Angelini C."/>
            <person name="Antonin V."/>
            <person name="Barry K.W."/>
            <person name="Bougher N.L."/>
            <person name="Buchanan P."/>
            <person name="Buyck B."/>
            <person name="Bense V."/>
            <person name="Catcheside P."/>
            <person name="Chovatia M."/>
            <person name="Cooper J."/>
            <person name="Damon W."/>
            <person name="Desjardin D."/>
            <person name="Finy P."/>
            <person name="Geml J."/>
            <person name="Haridas S."/>
            <person name="Hughes K."/>
            <person name="Justo A."/>
            <person name="Karasinski D."/>
            <person name="Kautmanova I."/>
            <person name="Kiss B."/>
            <person name="Kocsube S."/>
            <person name="Kotiranta H."/>
            <person name="LaButti K.M."/>
            <person name="Lechner B.E."/>
            <person name="Liimatainen K."/>
            <person name="Lipzen A."/>
            <person name="Lukacs Z."/>
            <person name="Mihaltcheva S."/>
            <person name="Morgado L.N."/>
            <person name="Niskanen T."/>
            <person name="Noordeloos M.E."/>
            <person name="Ohm R.A."/>
            <person name="Ortiz-Santana B."/>
            <person name="Ovrebo C."/>
            <person name="Racz N."/>
            <person name="Riley R."/>
            <person name="Savchenko A."/>
            <person name="Shiryaev A."/>
            <person name="Soop K."/>
            <person name="Spirin V."/>
            <person name="Szebenyi C."/>
            <person name="Tomsovsky M."/>
            <person name="Tulloss R.E."/>
            <person name="Uehling J."/>
            <person name="Grigoriev I.V."/>
            <person name="Vagvolgyi C."/>
            <person name="Papp T."/>
            <person name="Martin F.M."/>
            <person name="Miettinen O."/>
            <person name="Hibbett D.S."/>
            <person name="Nagy L.G."/>
        </authorList>
    </citation>
    <scope>NUCLEOTIDE SEQUENCE [LARGE SCALE GENOMIC DNA]</scope>
    <source>
        <strain evidence="1 2">OMC1185</strain>
    </source>
</reference>
<protein>
    <submittedName>
        <fullName evidence="1">Uncharacterized protein</fullName>
    </submittedName>
</protein>